<accession>A0AAE9Z999</accession>
<evidence type="ECO:0000313" key="1">
    <source>
        <dbReference type="EMBL" id="WDE08602.1"/>
    </source>
</evidence>
<protein>
    <submittedName>
        <fullName evidence="1">Uncharacterized protein</fullName>
    </submittedName>
</protein>
<sequence length="299" mass="32678">MTGLTTKQILSRFTEGKPLSSQERKLLCDYILGARHFAEKKSELEQGINRQGYRAIDISNTGPLCDLPGNVSYLPYSATAAERLHACSVLKHGNTGYCAKEAGSSVLSHESAAPVEVLIAKCSSAMVDNAEMEGPAAINSANQVRGAFIHAGLAYVQPDTMAMASNSSKVSRVLRISDAIAMQSALSLSGYHRALSLEIRSLNLREKMSQLRRAERYLMLATGMPNDTAGMYTMEERKLLFGGYGEKVDAVMAPLHQRCFGGYISKMSRTQLIRLADDLSRQHVGIGRIRKLPALLESY</sequence>
<reference evidence="1 2" key="1">
    <citation type="journal article" date="2015" name="Genome Announc.">
        <title>Draft Genome Sequences of Marine Isolates of Thalassomonas viridans and Thalassomonas actiniarum.</title>
        <authorList>
            <person name="Olonade I."/>
            <person name="van Zyl L.J."/>
            <person name="Trindade M."/>
        </authorList>
    </citation>
    <scope>NUCLEOTIDE SEQUENCE [LARGE SCALE GENOMIC DNA]</scope>
    <source>
        <strain evidence="1 2">XOM25</strain>
    </source>
</reference>
<gene>
    <name evidence="1" type="ORF">SG34_032290</name>
</gene>
<dbReference type="AlphaFoldDB" id="A0AAE9Z999"/>
<dbReference type="EMBL" id="CP059734">
    <property type="protein sequence ID" value="WDE08602.1"/>
    <property type="molecule type" value="Genomic_DNA"/>
</dbReference>
<reference evidence="1 2" key="2">
    <citation type="journal article" date="2022" name="Mar. Drugs">
        <title>Bioassay-Guided Fractionation Leads to the Detection of Cholic Acid Generated by the Rare Thalassomonas sp.</title>
        <authorList>
            <person name="Pheiffer F."/>
            <person name="Schneider Y.K."/>
            <person name="Hansen E.H."/>
            <person name="Andersen J.H."/>
            <person name="Isaksson J."/>
            <person name="Busche T."/>
            <person name="R C."/>
            <person name="Kalinowski J."/>
            <person name="Zyl L.V."/>
            <person name="Trindade M."/>
        </authorList>
    </citation>
    <scope>NUCLEOTIDE SEQUENCE [LARGE SCALE GENOMIC DNA]</scope>
    <source>
        <strain evidence="1 2">XOM25</strain>
    </source>
</reference>
<organism evidence="1 2">
    <name type="scientific">Thalassomonas viridans</name>
    <dbReference type="NCBI Taxonomy" id="137584"/>
    <lineage>
        <taxon>Bacteria</taxon>
        <taxon>Pseudomonadati</taxon>
        <taxon>Pseudomonadota</taxon>
        <taxon>Gammaproteobacteria</taxon>
        <taxon>Alteromonadales</taxon>
        <taxon>Colwelliaceae</taxon>
        <taxon>Thalassomonas</taxon>
    </lineage>
</organism>
<keyword evidence="2" id="KW-1185">Reference proteome</keyword>
<dbReference type="RefSeq" id="WP_152647183.1">
    <property type="nucleotide sequence ID" value="NZ_CP059734.1"/>
</dbReference>
<name>A0AAE9Z999_9GAMM</name>
<evidence type="ECO:0000313" key="2">
    <source>
        <dbReference type="Proteomes" id="UP000032352"/>
    </source>
</evidence>
<dbReference type="Proteomes" id="UP000032352">
    <property type="component" value="Chromosome pTvir"/>
</dbReference>
<proteinExistence type="predicted"/>
<dbReference type="KEGG" id="tvd:SG34_032290"/>